<sequence length="135" mass="15304">MVKSLGRSFQTLARSVGVQSATEHTTIELLGRDRPSLLSEVFVILADLNCIVVVAEVSVFAGGVDTTETKRTVLIYNDEQACLKEIHTKMPHKHLERLEKPFDGEDIMMEQSSRLDERILIRMQTMLNLCLQNPY</sequence>
<organism evidence="1 2">
    <name type="scientific">Forsythia ovata</name>
    <dbReference type="NCBI Taxonomy" id="205694"/>
    <lineage>
        <taxon>Eukaryota</taxon>
        <taxon>Viridiplantae</taxon>
        <taxon>Streptophyta</taxon>
        <taxon>Embryophyta</taxon>
        <taxon>Tracheophyta</taxon>
        <taxon>Spermatophyta</taxon>
        <taxon>Magnoliopsida</taxon>
        <taxon>eudicotyledons</taxon>
        <taxon>Gunneridae</taxon>
        <taxon>Pentapetalae</taxon>
        <taxon>asterids</taxon>
        <taxon>lamiids</taxon>
        <taxon>Lamiales</taxon>
        <taxon>Oleaceae</taxon>
        <taxon>Forsythieae</taxon>
        <taxon>Forsythia</taxon>
    </lineage>
</organism>
<dbReference type="EMBL" id="JBFOLJ010000003">
    <property type="protein sequence ID" value="KAL2549318.1"/>
    <property type="molecule type" value="Genomic_DNA"/>
</dbReference>
<dbReference type="AlphaFoldDB" id="A0ABD1WKU1"/>
<gene>
    <name evidence="1" type="ORF">Fot_10848</name>
</gene>
<protein>
    <submittedName>
        <fullName evidence="1">Uncharacterized protein</fullName>
    </submittedName>
</protein>
<keyword evidence="2" id="KW-1185">Reference proteome</keyword>
<evidence type="ECO:0000313" key="2">
    <source>
        <dbReference type="Proteomes" id="UP001604277"/>
    </source>
</evidence>
<dbReference type="SUPFAM" id="SSF55021">
    <property type="entry name" value="ACT-like"/>
    <property type="match status" value="1"/>
</dbReference>
<dbReference type="InterPro" id="IPR045865">
    <property type="entry name" value="ACT-like_dom_sf"/>
</dbReference>
<accession>A0ABD1WKU1</accession>
<proteinExistence type="predicted"/>
<dbReference type="Proteomes" id="UP001604277">
    <property type="component" value="Unassembled WGS sequence"/>
</dbReference>
<evidence type="ECO:0000313" key="1">
    <source>
        <dbReference type="EMBL" id="KAL2549318.1"/>
    </source>
</evidence>
<reference evidence="2" key="1">
    <citation type="submission" date="2024-07" db="EMBL/GenBank/DDBJ databases">
        <title>Two chromosome-level genome assemblies of Korean endemic species Abeliophyllum distichum and Forsythia ovata (Oleaceae).</title>
        <authorList>
            <person name="Jang H."/>
        </authorList>
    </citation>
    <scope>NUCLEOTIDE SEQUENCE [LARGE SCALE GENOMIC DNA]</scope>
</reference>
<name>A0ABD1WKU1_9LAMI</name>
<comment type="caution">
    <text evidence="1">The sequence shown here is derived from an EMBL/GenBank/DDBJ whole genome shotgun (WGS) entry which is preliminary data.</text>
</comment>